<sequence length="548" mass="60878">MIICGVKLTHDGGVALIDDGRLIFSIEMEKLANNPRHQSIDDMQIVVDLLAEYGYRLEDVDRLVLDGWGRTHMVKPWGAQEVLVELAPYRRGLLDNNLLRPYPSRFLDLEYTSYPHYAGHVASAYCSSPFAQRQEPSYILCWDGAMFPVLYHYDAATNVIDNVGAVHYMLGDTYHILAQHFPPFDAPIEWPHTLDLPGKIMAYVAYGNRDEKAVDALRTLYSEVARKVFPDGRPTDNHLTEAAGRHIMSLMDEGLNAPGISPEDMIASVHAFLGETLVDGLRAAIETDGRGTRNLCLVGGCALNIKWNRDIRAAGIVDRVWIPPFPNDAGSALGTACCELLNWTGPKHLEWDTYAGPALVESEALPGWHGHPCTPAQLAAWMHEMGDPVVVLYGRAELGPRALGHRSILAPAVASDMKHRLNEIKGREAYRPVAPMCREDRVSELFAPGTPDPYMLFDQEVRPEWQEKVPAICHLDGTARVQTVGPEDDSFVYEVLDAYERLSGIPLLCNTSANHKGSGFFPDVRSAMEWGRVPAIWSDGVLYERAGD</sequence>
<evidence type="ECO:0000259" key="3">
    <source>
        <dbReference type="Pfam" id="PF16861"/>
    </source>
</evidence>
<dbReference type="GO" id="GO:0016740">
    <property type="term" value="F:transferase activity"/>
    <property type="evidence" value="ECO:0007669"/>
    <property type="project" value="UniProtKB-KW"/>
</dbReference>
<evidence type="ECO:0000313" key="4">
    <source>
        <dbReference type="EMBL" id="BCL22995.1"/>
    </source>
</evidence>
<feature type="domain" description="Carbamoyltransferase C-terminal" evidence="3">
    <location>
        <begin position="387"/>
        <end position="529"/>
    </location>
</feature>
<proteinExistence type="inferred from homology"/>
<name>A0A7G1NPC5_9ACTN</name>
<feature type="domain" description="Carbamoyltransferase" evidence="2">
    <location>
        <begin position="3"/>
        <end position="337"/>
    </location>
</feature>
<dbReference type="Proteomes" id="UP000516373">
    <property type="component" value="Chromosome"/>
</dbReference>
<gene>
    <name evidence="4" type="ORF">GCM10017668_48380</name>
</gene>
<dbReference type="InterPro" id="IPR031730">
    <property type="entry name" value="Carbam_trans_C"/>
</dbReference>
<dbReference type="AlphaFoldDB" id="A0A7G1NPC5"/>
<dbReference type="InterPro" id="IPR038152">
    <property type="entry name" value="Carbam_trans_C_sf"/>
</dbReference>
<keyword evidence="4" id="KW-0808">Transferase</keyword>
<evidence type="ECO:0000259" key="2">
    <source>
        <dbReference type="Pfam" id="PF02543"/>
    </source>
</evidence>
<evidence type="ECO:0000256" key="1">
    <source>
        <dbReference type="ARBA" id="ARBA00006129"/>
    </source>
</evidence>
<reference evidence="4 5" key="1">
    <citation type="journal article" date="2014" name="Int. J. Syst. Evol. Microbiol.">
        <title>Complete genome sequence of Corynebacterium casei LMG S-19264T (=DSM 44701T), isolated from a smear-ripened cheese.</title>
        <authorList>
            <consortium name="US DOE Joint Genome Institute (JGI-PGF)"/>
            <person name="Walter F."/>
            <person name="Albersmeier A."/>
            <person name="Kalinowski J."/>
            <person name="Ruckert C."/>
        </authorList>
    </citation>
    <scope>NUCLEOTIDE SEQUENCE [LARGE SCALE GENOMIC DNA]</scope>
    <source>
        <strain evidence="4 5">JCM 4255</strain>
    </source>
</reference>
<organism evidence="4 5">
    <name type="scientific">Streptomyces tuirus</name>
    <dbReference type="NCBI Taxonomy" id="68278"/>
    <lineage>
        <taxon>Bacteria</taxon>
        <taxon>Bacillati</taxon>
        <taxon>Actinomycetota</taxon>
        <taxon>Actinomycetes</taxon>
        <taxon>Kitasatosporales</taxon>
        <taxon>Streptomycetaceae</taxon>
        <taxon>Streptomyces</taxon>
    </lineage>
</organism>
<dbReference type="EMBL" id="AP023439">
    <property type="protein sequence ID" value="BCL22995.1"/>
    <property type="molecule type" value="Genomic_DNA"/>
</dbReference>
<protein>
    <submittedName>
        <fullName evidence="4">Carbamoyltransferase</fullName>
    </submittedName>
</protein>
<dbReference type="PANTHER" id="PTHR34847">
    <property type="entry name" value="NODULATION PROTEIN U"/>
    <property type="match status" value="1"/>
</dbReference>
<dbReference type="InterPro" id="IPR051338">
    <property type="entry name" value="NodU/CmcH_Carbamoyltrnsfr"/>
</dbReference>
<accession>A0A7G1NPC5</accession>
<dbReference type="KEGG" id="stui:GCM10017668_48380"/>
<comment type="similarity">
    <text evidence="1">Belongs to the NodU/CmcH family.</text>
</comment>
<dbReference type="Gene3D" id="3.30.420.40">
    <property type="match status" value="1"/>
</dbReference>
<dbReference type="RefSeq" id="WP_190902572.1">
    <property type="nucleotide sequence ID" value="NZ_AP023439.1"/>
</dbReference>
<dbReference type="InterPro" id="IPR003696">
    <property type="entry name" value="Carbtransf_dom"/>
</dbReference>
<dbReference type="Gene3D" id="3.90.870.20">
    <property type="entry name" value="Carbamoyltransferase, C-terminal domain"/>
    <property type="match status" value="1"/>
</dbReference>
<dbReference type="PANTHER" id="PTHR34847:SF1">
    <property type="entry name" value="NODULATION PROTEIN U"/>
    <property type="match status" value="1"/>
</dbReference>
<dbReference type="Pfam" id="PF02543">
    <property type="entry name" value="Carbam_trans_N"/>
    <property type="match status" value="1"/>
</dbReference>
<evidence type="ECO:0000313" key="5">
    <source>
        <dbReference type="Proteomes" id="UP000516373"/>
    </source>
</evidence>
<dbReference type="Pfam" id="PF16861">
    <property type="entry name" value="Carbam_trans_C"/>
    <property type="match status" value="1"/>
</dbReference>